<name>A0A5B8M5C3_9MICO</name>
<dbReference type="Pfam" id="PF03837">
    <property type="entry name" value="RecT"/>
    <property type="match status" value="1"/>
</dbReference>
<sequence length="320" mass="34897">MSGEVTLLPDNGDVTSWSEAEKAIVEAAGLVFTHTYGDREGQREAAPRPVVEKFLSLARRTGLDPLARQIYCIGRLSKGRVEWSVQTGIDGFRVVADRSRRYAGQDPVLWLTEKGEWVDAFVPSLHGTRPLAARATVYRSDWPRPLVAIAEWGAYVQTKRDGNPNEVWSKQGPGQLAKCAEALALRKAFPQDLSGIYTSDEMAAAEVDEAQVTPARDWKGMIAAASTHEDVEDIIDRCDDAGELTDAVRTAALTRHGMLGRDEGPVEAPDDDAVDDAGPAYITPGLQPTEDDDVDEAEFERISAQEYADAVARGEVLADE</sequence>
<dbReference type="EMBL" id="CP042305">
    <property type="protein sequence ID" value="QDZ15807.1"/>
    <property type="molecule type" value="Genomic_DNA"/>
</dbReference>
<dbReference type="Proteomes" id="UP000320216">
    <property type="component" value="Chromosome"/>
</dbReference>
<feature type="region of interest" description="Disordered" evidence="1">
    <location>
        <begin position="259"/>
        <end position="292"/>
    </location>
</feature>
<dbReference type="RefSeq" id="WP_146321841.1">
    <property type="nucleotide sequence ID" value="NZ_CP042305.1"/>
</dbReference>
<dbReference type="GO" id="GO:0006259">
    <property type="term" value="P:DNA metabolic process"/>
    <property type="evidence" value="ECO:0007669"/>
    <property type="project" value="InterPro"/>
</dbReference>
<dbReference type="GO" id="GO:0003677">
    <property type="term" value="F:DNA binding"/>
    <property type="evidence" value="ECO:0007669"/>
    <property type="project" value="InterPro"/>
</dbReference>
<reference evidence="2 3" key="1">
    <citation type="submission" date="2019-07" db="EMBL/GenBank/DDBJ databases">
        <title>Full genome sequence of Humibacter sp. WJ7-1.</title>
        <authorList>
            <person name="Im W.-T."/>
        </authorList>
    </citation>
    <scope>NUCLEOTIDE SEQUENCE [LARGE SCALE GENOMIC DNA]</scope>
    <source>
        <strain evidence="2 3">WJ7-1</strain>
    </source>
</reference>
<evidence type="ECO:0000313" key="2">
    <source>
        <dbReference type="EMBL" id="QDZ15807.1"/>
    </source>
</evidence>
<dbReference type="OrthoDB" id="3191611at2"/>
<accession>A0A5B8M5C3</accession>
<organism evidence="2 3">
    <name type="scientific">Humibacter ginsenosidimutans</name>
    <dbReference type="NCBI Taxonomy" id="2599293"/>
    <lineage>
        <taxon>Bacteria</taxon>
        <taxon>Bacillati</taxon>
        <taxon>Actinomycetota</taxon>
        <taxon>Actinomycetes</taxon>
        <taxon>Micrococcales</taxon>
        <taxon>Microbacteriaceae</taxon>
        <taxon>Humibacter</taxon>
    </lineage>
</organism>
<evidence type="ECO:0000256" key="1">
    <source>
        <dbReference type="SAM" id="MobiDB-lite"/>
    </source>
</evidence>
<gene>
    <name evidence="2" type="ORF">FPZ11_14460</name>
</gene>
<dbReference type="InterPro" id="IPR018330">
    <property type="entry name" value="RecT_fam"/>
</dbReference>
<dbReference type="KEGG" id="huw:FPZ11_14460"/>
<keyword evidence="3" id="KW-1185">Reference proteome</keyword>
<dbReference type="AlphaFoldDB" id="A0A5B8M5C3"/>
<evidence type="ECO:0000313" key="3">
    <source>
        <dbReference type="Proteomes" id="UP000320216"/>
    </source>
</evidence>
<protein>
    <submittedName>
        <fullName evidence="2">Recombinase RecT</fullName>
    </submittedName>
</protein>
<proteinExistence type="predicted"/>